<dbReference type="PROSITE" id="PS01011">
    <property type="entry name" value="FOLYLPOLYGLU_SYNT_1"/>
    <property type="match status" value="1"/>
</dbReference>
<keyword evidence="5 10" id="KW-0547">Nucleotide-binding</keyword>
<proteinExistence type="inferred from homology"/>
<gene>
    <name evidence="13" type="ORF">WJM97_12990</name>
</gene>
<dbReference type="Pfam" id="PF08245">
    <property type="entry name" value="Mur_ligase_M"/>
    <property type="match status" value="1"/>
</dbReference>
<evidence type="ECO:0000256" key="10">
    <source>
        <dbReference type="PIRNR" id="PIRNR001563"/>
    </source>
</evidence>
<dbReference type="EC" id="6.3.2.17" evidence="2"/>
<dbReference type="SUPFAM" id="SSF53623">
    <property type="entry name" value="MurD-like peptide ligases, catalytic domain"/>
    <property type="match status" value="1"/>
</dbReference>
<dbReference type="EMBL" id="CP150886">
    <property type="protein sequence ID" value="WZB86319.1"/>
    <property type="molecule type" value="Genomic_DNA"/>
</dbReference>
<keyword evidence="4" id="KW-0479">Metal-binding</keyword>
<comment type="catalytic activity">
    <reaction evidence="9">
        <text>(6S)-5,6,7,8-tetrahydrofolyl-(gamma-L-Glu)(n) + L-glutamate + ATP = (6S)-5,6,7,8-tetrahydrofolyl-(gamma-L-Glu)(n+1) + ADP + phosphate + H(+)</text>
        <dbReference type="Rhea" id="RHEA:10580"/>
        <dbReference type="Rhea" id="RHEA-COMP:14738"/>
        <dbReference type="Rhea" id="RHEA-COMP:14740"/>
        <dbReference type="ChEBI" id="CHEBI:15378"/>
        <dbReference type="ChEBI" id="CHEBI:29985"/>
        <dbReference type="ChEBI" id="CHEBI:30616"/>
        <dbReference type="ChEBI" id="CHEBI:43474"/>
        <dbReference type="ChEBI" id="CHEBI:141005"/>
        <dbReference type="ChEBI" id="CHEBI:456216"/>
        <dbReference type="EC" id="6.3.2.17"/>
    </reaction>
</comment>
<dbReference type="InterPro" id="IPR001645">
    <property type="entry name" value="Folylpolyglutamate_synth"/>
</dbReference>
<feature type="domain" description="Mur ligase central" evidence="12">
    <location>
        <begin position="41"/>
        <end position="265"/>
    </location>
</feature>
<keyword evidence="3 10" id="KW-0436">Ligase</keyword>
<dbReference type="RefSeq" id="WP_353929233.1">
    <property type="nucleotide sequence ID" value="NZ_CP150886.1"/>
</dbReference>
<comment type="similarity">
    <text evidence="1 10">Belongs to the folylpolyglutamate synthase family.</text>
</comment>
<dbReference type="InterPro" id="IPR018109">
    <property type="entry name" value="Folylpolyglutamate_synth_CS"/>
</dbReference>
<evidence type="ECO:0000256" key="9">
    <source>
        <dbReference type="ARBA" id="ARBA00047493"/>
    </source>
</evidence>
<evidence type="ECO:0000256" key="8">
    <source>
        <dbReference type="ARBA" id="ARBA00030592"/>
    </source>
</evidence>
<evidence type="ECO:0000259" key="12">
    <source>
        <dbReference type="Pfam" id="PF08245"/>
    </source>
</evidence>
<sequence>MNTDSLLQPFQKFGVNLGLSRIIKLLAKLNNPHQQIPIIHVAGTNGKGSVCAYLSSILTQAGYRTGRYTSPHLIDWTERICVNEQAIASETLSQLIQQVQAAIDKNEESPTQFEVITAAAWLYFAQQKVDIAVVEVGLGGRLDATNVCEQPLVTVITSISREHWQQLGSTIKDITREKAGIIKARCPVVMGQLPDDAKQVVISRSLELQSPIFTPQPATEIRPGWAEYTSLGNGGNIEKSTFTIEYPLPLKGQIQLHNSALALATVEILKTQGWQIFEQAILQGLEKTKWPGRMQWFTWKNKQKNQDYQLLIDGAHNPASAEVLRTYVNSLNYKNITWVMGMLANKDHGDIFQELLKTGDKLYLVPVPDSNFANLEDLKKLALKICPDLGLCSTYEDVFTALDAAFTNSENQDNPVVLCGSLYLIGHFLGNSH</sequence>
<keyword evidence="14" id="KW-1185">Reference proteome</keyword>
<protein>
    <recommendedName>
        <fullName evidence="2">tetrahydrofolate synthase</fullName>
        <ecNumber evidence="2">6.3.2.17</ecNumber>
    </recommendedName>
    <alternativeName>
        <fullName evidence="8">Tetrahydrofolylpolyglutamate synthase</fullName>
    </alternativeName>
</protein>
<evidence type="ECO:0000256" key="2">
    <source>
        <dbReference type="ARBA" id="ARBA00013025"/>
    </source>
</evidence>
<evidence type="ECO:0000313" key="13">
    <source>
        <dbReference type="EMBL" id="WZB86319.1"/>
    </source>
</evidence>
<dbReference type="PIRSF" id="PIRSF001563">
    <property type="entry name" value="Folylpolyglu_synth"/>
    <property type="match status" value="1"/>
</dbReference>
<accession>A0ABZ2UMS9</accession>
<evidence type="ECO:0000256" key="7">
    <source>
        <dbReference type="ARBA" id="ARBA00022842"/>
    </source>
</evidence>
<dbReference type="SUPFAM" id="SSF53244">
    <property type="entry name" value="MurD-like peptide ligases, peptide-binding domain"/>
    <property type="match status" value="1"/>
</dbReference>
<keyword evidence="6 10" id="KW-0067">ATP-binding</keyword>
<dbReference type="InterPro" id="IPR004101">
    <property type="entry name" value="Mur_ligase_C"/>
</dbReference>
<dbReference type="NCBIfam" id="TIGR01499">
    <property type="entry name" value="folC"/>
    <property type="match status" value="1"/>
</dbReference>
<evidence type="ECO:0000313" key="14">
    <source>
        <dbReference type="Proteomes" id="UP001483337"/>
    </source>
</evidence>
<dbReference type="GO" id="GO:0016874">
    <property type="term" value="F:ligase activity"/>
    <property type="evidence" value="ECO:0007669"/>
    <property type="project" value="UniProtKB-KW"/>
</dbReference>
<dbReference type="Pfam" id="PF02875">
    <property type="entry name" value="Mur_ligase_C"/>
    <property type="match status" value="1"/>
</dbReference>
<evidence type="ECO:0000256" key="6">
    <source>
        <dbReference type="ARBA" id="ARBA00022840"/>
    </source>
</evidence>
<feature type="domain" description="Mur ligase C-terminal" evidence="11">
    <location>
        <begin position="292"/>
        <end position="421"/>
    </location>
</feature>
<dbReference type="InterPro" id="IPR013221">
    <property type="entry name" value="Mur_ligase_cen"/>
</dbReference>
<dbReference type="Gene3D" id="3.40.1190.10">
    <property type="entry name" value="Mur-like, catalytic domain"/>
    <property type="match status" value="1"/>
</dbReference>
<dbReference type="Proteomes" id="UP001483337">
    <property type="component" value="Chromosome"/>
</dbReference>
<dbReference type="PANTHER" id="PTHR11136">
    <property type="entry name" value="FOLYLPOLYGLUTAMATE SYNTHASE-RELATED"/>
    <property type="match status" value="1"/>
</dbReference>
<dbReference type="InterPro" id="IPR036565">
    <property type="entry name" value="Mur-like_cat_sf"/>
</dbReference>
<keyword evidence="7" id="KW-0460">Magnesium</keyword>
<dbReference type="Gene3D" id="3.90.190.20">
    <property type="entry name" value="Mur ligase, C-terminal domain"/>
    <property type="match status" value="1"/>
</dbReference>
<reference evidence="13 14" key="1">
    <citation type="submission" date="2024-04" db="EMBL/GenBank/DDBJ databases">
        <title>Okeanomitos corallinicola gen. &amp; sp. nov. (Nostocales, Cyanobacteria), a new toxic marine heterocyst-forming cyanobacterium from a coral reef.</title>
        <authorList>
            <person name="Li H."/>
            <person name="Li R."/>
            <person name="Kang J."/>
            <person name="Hii K.S."/>
            <person name="Mohamed H.F."/>
            <person name="Xu X."/>
            <person name="Luo Z."/>
        </authorList>
    </citation>
    <scope>NUCLEOTIDE SEQUENCE [LARGE SCALE GENOMIC DNA]</scope>
    <source>
        <strain evidence="13 14">TIOX110</strain>
    </source>
</reference>
<dbReference type="PANTHER" id="PTHR11136:SF0">
    <property type="entry name" value="DIHYDROFOLATE SYNTHETASE-RELATED"/>
    <property type="match status" value="1"/>
</dbReference>
<name>A0ABZ2UMS9_9CYAN</name>
<evidence type="ECO:0000256" key="4">
    <source>
        <dbReference type="ARBA" id="ARBA00022723"/>
    </source>
</evidence>
<evidence type="ECO:0000256" key="5">
    <source>
        <dbReference type="ARBA" id="ARBA00022741"/>
    </source>
</evidence>
<organism evidence="13 14">
    <name type="scientific">Okeanomitos corallinicola TIOX110</name>
    <dbReference type="NCBI Taxonomy" id="3133117"/>
    <lineage>
        <taxon>Bacteria</taxon>
        <taxon>Bacillati</taxon>
        <taxon>Cyanobacteriota</taxon>
        <taxon>Cyanophyceae</taxon>
        <taxon>Nostocales</taxon>
        <taxon>Aphanizomenonaceae</taxon>
        <taxon>Okeanomitos</taxon>
    </lineage>
</organism>
<evidence type="ECO:0000256" key="1">
    <source>
        <dbReference type="ARBA" id="ARBA00008276"/>
    </source>
</evidence>
<dbReference type="InterPro" id="IPR036615">
    <property type="entry name" value="Mur_ligase_C_dom_sf"/>
</dbReference>
<evidence type="ECO:0000259" key="11">
    <source>
        <dbReference type="Pfam" id="PF02875"/>
    </source>
</evidence>
<evidence type="ECO:0000256" key="3">
    <source>
        <dbReference type="ARBA" id="ARBA00022598"/>
    </source>
</evidence>